<evidence type="ECO:0000313" key="2">
    <source>
        <dbReference type="Proteomes" id="UP000199365"/>
    </source>
</evidence>
<protein>
    <submittedName>
        <fullName evidence="1">Uncharacterized protein</fullName>
    </submittedName>
</protein>
<keyword evidence="2" id="KW-1185">Reference proteome</keyword>
<dbReference type="AlphaFoldDB" id="A0A1H1HBZ5"/>
<dbReference type="EMBL" id="FNKX01000001">
    <property type="protein sequence ID" value="SDR22891.1"/>
    <property type="molecule type" value="Genomic_DNA"/>
</dbReference>
<name>A0A1H1HBZ5_9BURK</name>
<dbReference type="Proteomes" id="UP000199365">
    <property type="component" value="Unassembled WGS sequence"/>
</dbReference>
<proteinExistence type="predicted"/>
<gene>
    <name evidence="1" type="ORF">SAMN05445850_3432</name>
</gene>
<sequence>MSHNADEVAYLLDRAASLDAAARALSVALEAPCHEPRFTLKGIVYEASGNKPGFTVALHGVTLLPVYEHVLDRSGDSPDLFARIQLCLPGDGTKPGKVLISLLVADTGDYSDDGTSSLAYSTYDPTGRPSDLCRYRLSLAIAEAVQASLPVLSPTDASARPAKDDALRVA</sequence>
<evidence type="ECO:0000313" key="1">
    <source>
        <dbReference type="EMBL" id="SDR22891.1"/>
    </source>
</evidence>
<reference evidence="2" key="1">
    <citation type="submission" date="2016-10" db="EMBL/GenBank/DDBJ databases">
        <authorList>
            <person name="Varghese N."/>
            <person name="Submissions S."/>
        </authorList>
    </citation>
    <scope>NUCLEOTIDE SEQUENCE [LARGE SCALE GENOMIC DNA]</scope>
    <source>
        <strain evidence="2">DUS833</strain>
    </source>
</reference>
<accession>A0A1H1HBZ5</accession>
<organism evidence="1 2">
    <name type="scientific">Paraburkholderia tuberum</name>
    <dbReference type="NCBI Taxonomy" id="157910"/>
    <lineage>
        <taxon>Bacteria</taxon>
        <taxon>Pseudomonadati</taxon>
        <taxon>Pseudomonadota</taxon>
        <taxon>Betaproteobacteria</taxon>
        <taxon>Burkholderiales</taxon>
        <taxon>Burkholderiaceae</taxon>
        <taxon>Paraburkholderia</taxon>
    </lineage>
</organism>
<dbReference type="RefSeq" id="WP_090805776.1">
    <property type="nucleotide sequence ID" value="NZ_FNKX01000001.1"/>
</dbReference>